<comment type="similarity">
    <text evidence="1">Belongs to the cycloisomerase 2 family.</text>
</comment>
<evidence type="ECO:0000313" key="2">
    <source>
        <dbReference type="EMBL" id="GBG09871.1"/>
    </source>
</evidence>
<dbReference type="EMBL" id="BDQX01000281">
    <property type="protein sequence ID" value="GBG09871.1"/>
    <property type="molecule type" value="Genomic_DNA"/>
</dbReference>
<accession>A0A2R5F237</accession>
<dbReference type="Proteomes" id="UP000245202">
    <property type="component" value="Unassembled WGS sequence"/>
</dbReference>
<organism evidence="2 3">
    <name type="scientific">Paenibacillus agaridevorans</name>
    <dbReference type="NCBI Taxonomy" id="171404"/>
    <lineage>
        <taxon>Bacteria</taxon>
        <taxon>Bacillati</taxon>
        <taxon>Bacillota</taxon>
        <taxon>Bacilli</taxon>
        <taxon>Bacillales</taxon>
        <taxon>Paenibacillaceae</taxon>
        <taxon>Paenibacillus</taxon>
    </lineage>
</organism>
<dbReference type="RefSeq" id="WP_181376776.1">
    <property type="nucleotide sequence ID" value="NZ_BDQX01000281.1"/>
</dbReference>
<dbReference type="PANTHER" id="PTHR30344">
    <property type="entry name" value="6-PHOSPHOGLUCONOLACTONASE-RELATED"/>
    <property type="match status" value="1"/>
</dbReference>
<dbReference type="AlphaFoldDB" id="A0A2R5F237"/>
<keyword evidence="3" id="KW-1185">Reference proteome</keyword>
<dbReference type="PANTHER" id="PTHR30344:SF1">
    <property type="entry name" value="6-PHOSPHOGLUCONOLACTONASE"/>
    <property type="match status" value="1"/>
</dbReference>
<gene>
    <name evidence="2" type="ORF">PAT3040_04545</name>
</gene>
<dbReference type="Pfam" id="PF10282">
    <property type="entry name" value="Lactonase"/>
    <property type="match status" value="1"/>
</dbReference>
<reference evidence="2 3" key="1">
    <citation type="submission" date="2017-08" db="EMBL/GenBank/DDBJ databases">
        <title>Substantial Increase in Enzyme Production by Combined Drug-Resistance Mutations in Paenibacillus agaridevorans.</title>
        <authorList>
            <person name="Tanaka Y."/>
            <person name="Funane K."/>
            <person name="Hosaka T."/>
            <person name="Shiwa Y."/>
            <person name="Fujita N."/>
            <person name="Miyazaki T."/>
            <person name="Yoshikawa H."/>
            <person name="Murakami K."/>
            <person name="Kasahara K."/>
            <person name="Inaoka T."/>
            <person name="Hiraga Y."/>
            <person name="Ochi K."/>
        </authorList>
    </citation>
    <scope>NUCLEOTIDE SEQUENCE [LARGE SCALE GENOMIC DNA]</scope>
    <source>
        <strain evidence="2 3">T-3040</strain>
    </source>
</reference>
<dbReference type="Gene3D" id="2.130.10.10">
    <property type="entry name" value="YVTN repeat-like/Quinoprotein amine dehydrogenase"/>
    <property type="match status" value="1"/>
</dbReference>
<proteinExistence type="inferred from homology"/>
<evidence type="ECO:0008006" key="4">
    <source>
        <dbReference type="Google" id="ProtNLM"/>
    </source>
</evidence>
<protein>
    <recommendedName>
        <fullName evidence="4">6-phosphogluconolactonase</fullName>
    </recommendedName>
</protein>
<dbReference type="SUPFAM" id="SSF51004">
    <property type="entry name" value="C-terminal (heme d1) domain of cytochrome cd1-nitrite reductase"/>
    <property type="match status" value="1"/>
</dbReference>
<name>A0A2R5F237_9BACL</name>
<dbReference type="GO" id="GO:0017057">
    <property type="term" value="F:6-phosphogluconolactonase activity"/>
    <property type="evidence" value="ECO:0007669"/>
    <property type="project" value="TreeGrafter"/>
</dbReference>
<comment type="caution">
    <text evidence="2">The sequence shown here is derived from an EMBL/GenBank/DDBJ whole genome shotgun (WGS) entry which is preliminary data.</text>
</comment>
<evidence type="ECO:0000256" key="1">
    <source>
        <dbReference type="ARBA" id="ARBA00005564"/>
    </source>
</evidence>
<dbReference type="InterPro" id="IPR019405">
    <property type="entry name" value="Lactonase_7-beta_prop"/>
</dbReference>
<dbReference type="InterPro" id="IPR050282">
    <property type="entry name" value="Cycloisomerase_2"/>
</dbReference>
<dbReference type="InterPro" id="IPR011048">
    <property type="entry name" value="Haem_d1_sf"/>
</dbReference>
<dbReference type="InterPro" id="IPR015943">
    <property type="entry name" value="WD40/YVTN_repeat-like_dom_sf"/>
</dbReference>
<dbReference type="GO" id="GO:0005829">
    <property type="term" value="C:cytosol"/>
    <property type="evidence" value="ECO:0007669"/>
    <property type="project" value="TreeGrafter"/>
</dbReference>
<evidence type="ECO:0000313" key="3">
    <source>
        <dbReference type="Proteomes" id="UP000245202"/>
    </source>
</evidence>
<sequence length="363" mass="38343">MSSKGYVRNNGILYVGSYGERHQPTIHVCRLDPSNGRLMILQKMDGFDNASFLALHPNGTKLYAVQEVAEAGGVGGGVVAAIAIDPSTGLLGSVTSSASTGGEHPCYVSVDAGGTAVFAANYTGGNIAALQLNDAGDIGKLSSLMQHVCEPGPVADRQEKPHAHCIAPMPGTNYVCAVDLGMDAIITYAYRESDGTLSKRYECKLTGGYGPRHIVFHPILPVGYVTNELASSVTLMHIDKENGTLAQGATYSSIPADYDGYNDSADLHLSPDGKFLYCSNRGHQSIAVFRVDETSGELANIQHIGGGGEQPRNFGITPDGAYVLVANQRSGTIVIFRRDPVSGKLARAGQQLELPSPVCIRFA</sequence>